<dbReference type="Proteomes" id="UP000187203">
    <property type="component" value="Unassembled WGS sequence"/>
</dbReference>
<accession>A0A1R3H0T2</accession>
<dbReference type="AlphaFoldDB" id="A0A1R3H0T2"/>
<name>A0A1R3H0T2_9ROSI</name>
<reference evidence="2" key="1">
    <citation type="submission" date="2013-09" db="EMBL/GenBank/DDBJ databases">
        <title>Corchorus olitorius genome sequencing.</title>
        <authorList>
            <person name="Alam M."/>
            <person name="Haque M.S."/>
            <person name="Islam M.S."/>
            <person name="Emdad E.M."/>
            <person name="Islam M.M."/>
            <person name="Ahmed B."/>
            <person name="Halim A."/>
            <person name="Hossen Q.M.M."/>
            <person name="Hossain M.Z."/>
            <person name="Ahmed R."/>
            <person name="Khan M.M."/>
            <person name="Islam R."/>
            <person name="Rashid M.M."/>
            <person name="Khan S.A."/>
            <person name="Rahman M.S."/>
            <person name="Alam M."/>
            <person name="Yahiya A.S."/>
            <person name="Khan M.S."/>
            <person name="Azam M.S."/>
            <person name="Haque T."/>
            <person name="Lashkar M.Z.H."/>
            <person name="Akhand A.I."/>
            <person name="Morshed G."/>
            <person name="Roy S."/>
            <person name="Uddin K.S."/>
            <person name="Rabeya T."/>
            <person name="Hossain A.S."/>
            <person name="Chowdhury A."/>
            <person name="Snigdha A.R."/>
            <person name="Mortoza M.S."/>
            <person name="Matin S.A."/>
            <person name="Hoque S.M.E."/>
            <person name="Islam M.K."/>
            <person name="Roy D.K."/>
            <person name="Haider R."/>
            <person name="Moosa M.M."/>
            <person name="Elias S.M."/>
            <person name="Hasan A.M."/>
            <person name="Jahan S."/>
            <person name="Shafiuddin M."/>
            <person name="Mahmood N."/>
            <person name="Shommy N.S."/>
        </authorList>
    </citation>
    <scope>NUCLEOTIDE SEQUENCE [LARGE SCALE GENOMIC DNA]</scope>
    <source>
        <strain evidence="2">cv. O-4</strain>
    </source>
</reference>
<organism evidence="1 2">
    <name type="scientific">Corchorus olitorius</name>
    <dbReference type="NCBI Taxonomy" id="93759"/>
    <lineage>
        <taxon>Eukaryota</taxon>
        <taxon>Viridiplantae</taxon>
        <taxon>Streptophyta</taxon>
        <taxon>Embryophyta</taxon>
        <taxon>Tracheophyta</taxon>
        <taxon>Spermatophyta</taxon>
        <taxon>Magnoliopsida</taxon>
        <taxon>eudicotyledons</taxon>
        <taxon>Gunneridae</taxon>
        <taxon>Pentapetalae</taxon>
        <taxon>rosids</taxon>
        <taxon>malvids</taxon>
        <taxon>Malvales</taxon>
        <taxon>Malvaceae</taxon>
        <taxon>Grewioideae</taxon>
        <taxon>Apeibeae</taxon>
        <taxon>Corchorus</taxon>
    </lineage>
</organism>
<protein>
    <submittedName>
        <fullName evidence="1">Uncharacterized protein</fullName>
    </submittedName>
</protein>
<proteinExistence type="predicted"/>
<sequence length="49" mass="5993">MAKYFDGEYEDKDQRKELLKKLMKFEWLNKPDIYKFAQHIIKDAGKLDL</sequence>
<dbReference type="EMBL" id="AWUE01021031">
    <property type="protein sequence ID" value="OMO63963.1"/>
    <property type="molecule type" value="Genomic_DNA"/>
</dbReference>
<keyword evidence="2" id="KW-1185">Reference proteome</keyword>
<evidence type="ECO:0000313" key="1">
    <source>
        <dbReference type="EMBL" id="OMO63963.1"/>
    </source>
</evidence>
<gene>
    <name evidence="1" type="ORF">COLO4_32153</name>
</gene>
<comment type="caution">
    <text evidence="1">The sequence shown here is derived from an EMBL/GenBank/DDBJ whole genome shotgun (WGS) entry which is preliminary data.</text>
</comment>
<evidence type="ECO:0000313" key="2">
    <source>
        <dbReference type="Proteomes" id="UP000187203"/>
    </source>
</evidence>